<comment type="caution">
    <text evidence="1">The sequence shown here is derived from an EMBL/GenBank/DDBJ whole genome shotgun (WGS) entry which is preliminary data.</text>
</comment>
<accession>A0A8S1P1T1</accession>
<keyword evidence="2" id="KW-1185">Reference proteome</keyword>
<protein>
    <submittedName>
        <fullName evidence="1">Uncharacterized protein</fullName>
    </submittedName>
</protein>
<dbReference type="Proteomes" id="UP000688137">
    <property type="component" value="Unassembled WGS sequence"/>
</dbReference>
<gene>
    <name evidence="1" type="ORF">PPRIM_AZ9-3.1.T1020126</name>
</gene>
<evidence type="ECO:0000313" key="1">
    <source>
        <dbReference type="EMBL" id="CAD8096835.1"/>
    </source>
</evidence>
<organism evidence="1 2">
    <name type="scientific">Paramecium primaurelia</name>
    <dbReference type="NCBI Taxonomy" id="5886"/>
    <lineage>
        <taxon>Eukaryota</taxon>
        <taxon>Sar</taxon>
        <taxon>Alveolata</taxon>
        <taxon>Ciliophora</taxon>
        <taxon>Intramacronucleata</taxon>
        <taxon>Oligohymenophorea</taxon>
        <taxon>Peniculida</taxon>
        <taxon>Parameciidae</taxon>
        <taxon>Paramecium</taxon>
    </lineage>
</organism>
<dbReference type="EMBL" id="CAJJDM010000105">
    <property type="protein sequence ID" value="CAD8096835.1"/>
    <property type="molecule type" value="Genomic_DNA"/>
</dbReference>
<sequence>MNSNSKSLSNSIKKDLYLQACKLKENPIDCITEIKTQLINRLSQKIICQNGYKNYFKHENFKQLKHMMFIKWPILQKISELNYQFQYLFNGMHILNKSRQDKQCYSDLRLKEKKELNVNKQKPWNSVVFNLQQKQLWKYDAQQLYTKNTKRLIFINRGWFIQRTQMIQYILANEELIQRQKLKFYQKYYSIMKFKLYQTEHYLEKYKINQQNLIQDQLKKVKIKYLCVCETFNFLNTKTEKHMIYRQQKNCLIIGDGKYLCKNLQIHTLIQGLQQSKRYLKALRKVNLLKLVIQNLRDTKNLIQKQNYTEKYLNKNKLKQLFYYLQNYTQKQKYKRYSLEFVQLFRSKSLLRQLFSHLQLQNKKKRYE</sequence>
<dbReference type="AlphaFoldDB" id="A0A8S1P1T1"/>
<proteinExistence type="predicted"/>
<reference evidence="1" key="1">
    <citation type="submission" date="2021-01" db="EMBL/GenBank/DDBJ databases">
        <authorList>
            <consortium name="Genoscope - CEA"/>
            <person name="William W."/>
        </authorList>
    </citation>
    <scope>NUCLEOTIDE SEQUENCE</scope>
</reference>
<name>A0A8S1P1T1_PARPR</name>
<evidence type="ECO:0000313" key="2">
    <source>
        <dbReference type="Proteomes" id="UP000688137"/>
    </source>
</evidence>